<feature type="region of interest" description="Disordered" evidence="1">
    <location>
        <begin position="1"/>
        <end position="22"/>
    </location>
</feature>
<dbReference type="RefSeq" id="XP_031022698.1">
    <property type="nucleotide sequence ID" value="XM_031171355.1"/>
</dbReference>
<keyword evidence="3" id="KW-1185">Reference proteome</keyword>
<organism evidence="2 3">
    <name type="scientific">Synchytrium microbalum</name>
    <dbReference type="NCBI Taxonomy" id="1806994"/>
    <lineage>
        <taxon>Eukaryota</taxon>
        <taxon>Fungi</taxon>
        <taxon>Fungi incertae sedis</taxon>
        <taxon>Chytridiomycota</taxon>
        <taxon>Chytridiomycota incertae sedis</taxon>
        <taxon>Chytridiomycetes</taxon>
        <taxon>Synchytriales</taxon>
        <taxon>Synchytriaceae</taxon>
        <taxon>Synchytrium</taxon>
    </lineage>
</organism>
<dbReference type="OrthoDB" id="10550784at2759"/>
<evidence type="ECO:0000256" key="1">
    <source>
        <dbReference type="SAM" id="MobiDB-lite"/>
    </source>
</evidence>
<feature type="compositionally biased region" description="Low complexity" evidence="1">
    <location>
        <begin position="1"/>
        <end position="21"/>
    </location>
</feature>
<name>A0A507BZN6_9FUNG</name>
<protein>
    <recommendedName>
        <fullName evidence="4">Mediator complex subunit 8</fullName>
    </recommendedName>
</protein>
<dbReference type="GeneID" id="42006652"/>
<comment type="caution">
    <text evidence="2">The sequence shown here is derived from an EMBL/GenBank/DDBJ whole genome shotgun (WGS) entry which is preliminary data.</text>
</comment>
<sequence>MAASTSSSLGAPAPGPSASPTVTHSWFKDADQIRSKTVLIVRELDRILAELGRHPEHDKLPEIIQRYQTLLLLYRDLLTALKKTSMNVYLGAPSHVDVNMIDILPNRDLRTKYTNPTLSDLETKHKTSAIAAHSDIKAYNSLDQNSVTKAFNSWKGCIEAHDRKIVGARRATRNISAQMNWRQRIPREEEEVEEDDPQISRTKLEGMLKWVSSGPDFTDIDKVLASSSD</sequence>
<accession>A0A507BZN6</accession>
<evidence type="ECO:0000313" key="3">
    <source>
        <dbReference type="Proteomes" id="UP000319731"/>
    </source>
</evidence>
<dbReference type="EMBL" id="QEAO01000049">
    <property type="protein sequence ID" value="TPX31206.1"/>
    <property type="molecule type" value="Genomic_DNA"/>
</dbReference>
<gene>
    <name evidence="2" type="ORF">SmJEL517_g05429</name>
</gene>
<dbReference type="Proteomes" id="UP000319731">
    <property type="component" value="Unassembled WGS sequence"/>
</dbReference>
<dbReference type="AlphaFoldDB" id="A0A507BZN6"/>
<proteinExistence type="predicted"/>
<evidence type="ECO:0000313" key="2">
    <source>
        <dbReference type="EMBL" id="TPX31206.1"/>
    </source>
</evidence>
<reference evidence="2 3" key="1">
    <citation type="journal article" date="2019" name="Sci. Rep.">
        <title>Comparative genomics of chytrid fungi reveal insights into the obligate biotrophic and pathogenic lifestyle of Synchytrium endobioticum.</title>
        <authorList>
            <person name="van de Vossenberg B.T.L.H."/>
            <person name="Warris S."/>
            <person name="Nguyen H.D.T."/>
            <person name="van Gent-Pelzer M.P.E."/>
            <person name="Joly D.L."/>
            <person name="van de Geest H.C."/>
            <person name="Bonants P.J.M."/>
            <person name="Smith D.S."/>
            <person name="Levesque C.A."/>
            <person name="van der Lee T.A.J."/>
        </authorList>
    </citation>
    <scope>NUCLEOTIDE SEQUENCE [LARGE SCALE GENOMIC DNA]</scope>
    <source>
        <strain evidence="2 3">JEL517</strain>
    </source>
</reference>
<evidence type="ECO:0008006" key="4">
    <source>
        <dbReference type="Google" id="ProtNLM"/>
    </source>
</evidence>